<feature type="non-terminal residue" evidence="1">
    <location>
        <position position="101"/>
    </location>
</feature>
<keyword evidence="2" id="KW-1185">Reference proteome</keyword>
<accession>A0A1R3JY75</accession>
<dbReference type="AlphaFoldDB" id="A0A1R3JY75"/>
<dbReference type="Gramene" id="OMO99783">
    <property type="protein sequence ID" value="OMO99783"/>
    <property type="gene ID" value="CCACVL1_03638"/>
</dbReference>
<dbReference type="EMBL" id="AWWV01006790">
    <property type="protein sequence ID" value="OMO99783.1"/>
    <property type="molecule type" value="Genomic_DNA"/>
</dbReference>
<organism evidence="1 2">
    <name type="scientific">Corchorus capsularis</name>
    <name type="common">Jute</name>
    <dbReference type="NCBI Taxonomy" id="210143"/>
    <lineage>
        <taxon>Eukaryota</taxon>
        <taxon>Viridiplantae</taxon>
        <taxon>Streptophyta</taxon>
        <taxon>Embryophyta</taxon>
        <taxon>Tracheophyta</taxon>
        <taxon>Spermatophyta</taxon>
        <taxon>Magnoliopsida</taxon>
        <taxon>eudicotyledons</taxon>
        <taxon>Gunneridae</taxon>
        <taxon>Pentapetalae</taxon>
        <taxon>rosids</taxon>
        <taxon>malvids</taxon>
        <taxon>Malvales</taxon>
        <taxon>Malvaceae</taxon>
        <taxon>Grewioideae</taxon>
        <taxon>Apeibeae</taxon>
        <taxon>Corchorus</taxon>
    </lineage>
</organism>
<comment type="caution">
    <text evidence="1">The sequence shown here is derived from an EMBL/GenBank/DDBJ whole genome shotgun (WGS) entry which is preliminary data.</text>
</comment>
<evidence type="ECO:0000313" key="2">
    <source>
        <dbReference type="Proteomes" id="UP000188268"/>
    </source>
</evidence>
<reference evidence="1 2" key="1">
    <citation type="submission" date="2013-09" db="EMBL/GenBank/DDBJ databases">
        <title>Corchorus capsularis genome sequencing.</title>
        <authorList>
            <person name="Alam M."/>
            <person name="Haque M.S."/>
            <person name="Islam M.S."/>
            <person name="Emdad E.M."/>
            <person name="Islam M.M."/>
            <person name="Ahmed B."/>
            <person name="Halim A."/>
            <person name="Hossen Q.M.M."/>
            <person name="Hossain M.Z."/>
            <person name="Ahmed R."/>
            <person name="Khan M.M."/>
            <person name="Islam R."/>
            <person name="Rashid M.M."/>
            <person name="Khan S.A."/>
            <person name="Rahman M.S."/>
            <person name="Alam M."/>
        </authorList>
    </citation>
    <scope>NUCLEOTIDE SEQUENCE [LARGE SCALE GENOMIC DNA]</scope>
    <source>
        <strain evidence="2">cv. CVL-1</strain>
        <tissue evidence="1">Whole seedling</tissue>
    </source>
</reference>
<protein>
    <submittedName>
        <fullName evidence="1">Uncharacterized protein</fullName>
    </submittedName>
</protein>
<sequence>MVEKQEKKRYVTKDVISNSLKEWIFKHLKERLKATTLHDTSDVSRQKFAVEIYGHVELKWSVEKGFDERILIWHIATDICYHLEESTEANKAKRKMSILMS</sequence>
<dbReference type="OrthoDB" id="1689146at2759"/>
<dbReference type="Proteomes" id="UP000188268">
    <property type="component" value="Unassembled WGS sequence"/>
</dbReference>
<proteinExistence type="predicted"/>
<name>A0A1R3JY75_COCAP</name>
<gene>
    <name evidence="1" type="ORF">CCACVL1_03638</name>
</gene>
<evidence type="ECO:0000313" key="1">
    <source>
        <dbReference type="EMBL" id="OMO99783.1"/>
    </source>
</evidence>